<evidence type="ECO:0000256" key="1">
    <source>
        <dbReference type="SAM" id="MobiDB-lite"/>
    </source>
</evidence>
<organism evidence="2 3">
    <name type="scientific">Ceratodon purpureus</name>
    <name type="common">Fire moss</name>
    <name type="synonym">Dicranum purpureum</name>
    <dbReference type="NCBI Taxonomy" id="3225"/>
    <lineage>
        <taxon>Eukaryota</taxon>
        <taxon>Viridiplantae</taxon>
        <taxon>Streptophyta</taxon>
        <taxon>Embryophyta</taxon>
        <taxon>Bryophyta</taxon>
        <taxon>Bryophytina</taxon>
        <taxon>Bryopsida</taxon>
        <taxon>Dicranidae</taxon>
        <taxon>Pseudoditrichales</taxon>
        <taxon>Ditrichaceae</taxon>
        <taxon>Ceratodon</taxon>
    </lineage>
</organism>
<name>A0A8T0IAA9_CERPU</name>
<comment type="caution">
    <text evidence="2">The sequence shown here is derived from an EMBL/GenBank/DDBJ whole genome shotgun (WGS) entry which is preliminary data.</text>
</comment>
<sequence length="148" mass="17444">MEVIDRILEQAFRQPPKFSTLDRYLNHQHILLETDMDDAGNAPDTVKEDSFPGSLDPPHRFSIEGSISASKKRPPKGWSYWDSTLEKDQQLYITTDSLNKRLSDQYWNQGRVVPVFRNERLKKKSYPMFVRDDISQQEMHLNFNQEII</sequence>
<accession>A0A8T0IAA9</accession>
<dbReference type="AlphaFoldDB" id="A0A8T0IAA9"/>
<reference evidence="2" key="1">
    <citation type="submission" date="2020-06" db="EMBL/GenBank/DDBJ databases">
        <title>WGS assembly of Ceratodon purpureus strain R40.</title>
        <authorList>
            <person name="Carey S.B."/>
            <person name="Jenkins J."/>
            <person name="Shu S."/>
            <person name="Lovell J.T."/>
            <person name="Sreedasyam A."/>
            <person name="Maumus F."/>
            <person name="Tiley G.P."/>
            <person name="Fernandez-Pozo N."/>
            <person name="Barry K."/>
            <person name="Chen C."/>
            <person name="Wang M."/>
            <person name="Lipzen A."/>
            <person name="Daum C."/>
            <person name="Saski C.A."/>
            <person name="Payton A.C."/>
            <person name="Mcbreen J.C."/>
            <person name="Conrad R.E."/>
            <person name="Kollar L.M."/>
            <person name="Olsson S."/>
            <person name="Huttunen S."/>
            <person name="Landis J.B."/>
            <person name="Wickett N.J."/>
            <person name="Johnson M.G."/>
            <person name="Rensing S.A."/>
            <person name="Grimwood J."/>
            <person name="Schmutz J."/>
            <person name="Mcdaniel S.F."/>
        </authorList>
    </citation>
    <scope>NUCLEOTIDE SEQUENCE</scope>
    <source>
        <strain evidence="2">R40</strain>
    </source>
</reference>
<proteinExistence type="predicted"/>
<gene>
    <name evidence="2" type="ORF">KC19_4G131800</name>
</gene>
<dbReference type="Proteomes" id="UP000822688">
    <property type="component" value="Chromosome 4"/>
</dbReference>
<protein>
    <submittedName>
        <fullName evidence="2">Uncharacterized protein</fullName>
    </submittedName>
</protein>
<keyword evidence="3" id="KW-1185">Reference proteome</keyword>
<dbReference type="EMBL" id="CM026424">
    <property type="protein sequence ID" value="KAG0579889.1"/>
    <property type="molecule type" value="Genomic_DNA"/>
</dbReference>
<evidence type="ECO:0000313" key="3">
    <source>
        <dbReference type="Proteomes" id="UP000822688"/>
    </source>
</evidence>
<evidence type="ECO:0000313" key="2">
    <source>
        <dbReference type="EMBL" id="KAG0579889.1"/>
    </source>
</evidence>
<feature type="region of interest" description="Disordered" evidence="1">
    <location>
        <begin position="37"/>
        <end position="59"/>
    </location>
</feature>